<dbReference type="Pfam" id="PF23344">
    <property type="entry name" value="ZP-N"/>
    <property type="match status" value="3"/>
</dbReference>
<evidence type="ECO:0000256" key="2">
    <source>
        <dbReference type="ARBA" id="ARBA00023157"/>
    </source>
</evidence>
<dbReference type="EMBL" id="MU825402">
    <property type="protein sequence ID" value="KAJ7392165.1"/>
    <property type="molecule type" value="Genomic_DNA"/>
</dbReference>
<reference evidence="5" key="1">
    <citation type="submission" date="2023-01" db="EMBL/GenBank/DDBJ databases">
        <title>Genome assembly of the deep-sea coral Lophelia pertusa.</title>
        <authorList>
            <person name="Herrera S."/>
            <person name="Cordes E."/>
        </authorList>
    </citation>
    <scope>NUCLEOTIDE SEQUENCE</scope>
    <source>
        <strain evidence="5">USNM1676648</strain>
        <tissue evidence="5">Polyp</tissue>
    </source>
</reference>
<dbReference type="PROSITE" id="PS51034">
    <property type="entry name" value="ZP_2"/>
    <property type="match status" value="1"/>
</dbReference>
<dbReference type="InterPro" id="IPR001507">
    <property type="entry name" value="ZP_dom"/>
</dbReference>
<dbReference type="Gene3D" id="2.60.40.10">
    <property type="entry name" value="Immunoglobulins"/>
    <property type="match status" value="1"/>
</dbReference>
<evidence type="ECO:0000256" key="1">
    <source>
        <dbReference type="ARBA" id="ARBA00022729"/>
    </source>
</evidence>
<feature type="domain" description="Ig-like" evidence="3">
    <location>
        <begin position="307"/>
        <end position="397"/>
    </location>
</feature>
<evidence type="ECO:0000259" key="3">
    <source>
        <dbReference type="PROSITE" id="PS50835"/>
    </source>
</evidence>
<keyword evidence="2" id="KW-1015">Disulfide bond</keyword>
<evidence type="ECO:0000313" key="6">
    <source>
        <dbReference type="Proteomes" id="UP001163046"/>
    </source>
</evidence>
<proteinExistence type="predicted"/>
<evidence type="ECO:0000313" key="5">
    <source>
        <dbReference type="EMBL" id="KAJ7392165.1"/>
    </source>
</evidence>
<gene>
    <name evidence="5" type="ORF">OS493_013537</name>
</gene>
<dbReference type="AlphaFoldDB" id="A0A9X0A320"/>
<protein>
    <submittedName>
        <fullName evidence="5">Uncharacterized protein</fullName>
    </submittedName>
</protein>
<dbReference type="InterPro" id="IPR013783">
    <property type="entry name" value="Ig-like_fold"/>
</dbReference>
<evidence type="ECO:0000259" key="4">
    <source>
        <dbReference type="PROSITE" id="PS51034"/>
    </source>
</evidence>
<keyword evidence="6" id="KW-1185">Reference proteome</keyword>
<dbReference type="PROSITE" id="PS50835">
    <property type="entry name" value="IG_LIKE"/>
    <property type="match status" value="2"/>
</dbReference>
<dbReference type="InterPro" id="IPR055356">
    <property type="entry name" value="ZP-N"/>
</dbReference>
<comment type="caution">
    <text evidence="5">The sequence shown here is derived from an EMBL/GenBank/DDBJ whole genome shotgun (WGS) entry which is preliminary data.</text>
</comment>
<dbReference type="PANTHER" id="PTHR14002:SF43">
    <property type="entry name" value="DELTA-LIKE PROTEIN"/>
    <property type="match status" value="1"/>
</dbReference>
<accession>A0A9X0A320</accession>
<dbReference type="InterPro" id="IPR036179">
    <property type="entry name" value="Ig-like_dom_sf"/>
</dbReference>
<feature type="domain" description="Ig-like" evidence="3">
    <location>
        <begin position="82"/>
        <end position="170"/>
    </location>
</feature>
<dbReference type="InterPro" id="IPR007110">
    <property type="entry name" value="Ig-like_dom"/>
</dbReference>
<dbReference type="Proteomes" id="UP001163046">
    <property type="component" value="Unassembled WGS sequence"/>
</dbReference>
<feature type="domain" description="ZP" evidence="4">
    <location>
        <begin position="624"/>
        <end position="737"/>
    </location>
</feature>
<dbReference type="PANTHER" id="PTHR14002">
    <property type="entry name" value="ENDOGLIN/TGF-BETA RECEPTOR TYPE III"/>
    <property type="match status" value="1"/>
</dbReference>
<keyword evidence="1" id="KW-0732">Signal</keyword>
<dbReference type="OrthoDB" id="5948490at2759"/>
<organism evidence="5 6">
    <name type="scientific">Desmophyllum pertusum</name>
    <dbReference type="NCBI Taxonomy" id="174260"/>
    <lineage>
        <taxon>Eukaryota</taxon>
        <taxon>Metazoa</taxon>
        <taxon>Cnidaria</taxon>
        <taxon>Anthozoa</taxon>
        <taxon>Hexacorallia</taxon>
        <taxon>Scleractinia</taxon>
        <taxon>Caryophylliina</taxon>
        <taxon>Caryophylliidae</taxon>
        <taxon>Desmophyllum</taxon>
    </lineage>
</organism>
<dbReference type="SUPFAM" id="SSF48726">
    <property type="entry name" value="Immunoglobulin"/>
    <property type="match status" value="1"/>
</dbReference>
<dbReference type="Gene3D" id="2.60.40.3210">
    <property type="entry name" value="Zona pellucida, ZP-N domain"/>
    <property type="match status" value="3"/>
</dbReference>
<sequence length="737" mass="84243">MYSDAVRGLLYALMAFTFAVSSQEERHFIDSHVTCAQDFIQLDVRLNSHQWHKLPSKIEMHLMDKHCKPFFVNSTHVSIRTPHYACAPLQLDKLHSSPEELTTYYGLPVELRCAFKYGAHPVRAVISYKGKIVTNQENGSQTVTITAGRLNREYGEYTCLAEDANQETVTYKIKLRKIDPSSISTDGKKVTCARDEMQLTLSRLTYPWLHPKYFDMHLLDNNCRPYHVNFTHIIVKTTYGECETVRKNSSDGVIYRNILMAFVRAQPGKLVTRVPDVLFPFQCRFDRKKMASIPSKKVVKRINPIEPLTVVKSKSSPPIVKTYKRFDVTLVCTFKGGVPPINITLSRGGRRLTDGVVVKGKALYGTLKTNRWTAFGSYVCIATDANGNRVKHKVNLKKAGPYDMTSDGLTVTCKSHYMDVALSRLVYPWLDPGTLHMNLIQSNCAAYNVTEMHIRIQAPLYGCGTRTVRKNKFVVESRNVFIARVKRPPGFRITYLPDTYFPFVCRYEITRSAGEKVFKPLEPLTLDKQMSSSREIFSPLNMAVKFRCVFHGGEPPIQVSIIRRNMVIARAQGRMLSYVLRPRFQDGGRYVCQATDARKKTVRHVITLEVPVNGAVFDKGAVIECGSQFTTITLDRAKFPWFNTERMRIHLNDPVCRPTYVNNVHVSFKMPLGGCGSRHITSPREVIFTNRVLIVEKSYRGYKQKEMKTLMEIHFLCKYRRLGSLSESVHQKKKRLL</sequence>
<name>A0A9X0A320_9CNID</name>